<dbReference type="InterPro" id="IPR029071">
    <property type="entry name" value="Ubiquitin-like_domsf"/>
</dbReference>
<dbReference type="Pfam" id="PF00240">
    <property type="entry name" value="ubiquitin"/>
    <property type="match status" value="2"/>
</dbReference>
<dbReference type="OrthoDB" id="428577at2759"/>
<protein>
    <recommendedName>
        <fullName evidence="1">Ubiquitin-like domain-containing protein</fullName>
    </recommendedName>
</protein>
<dbReference type="PANTHER" id="PTHR10666">
    <property type="entry name" value="UBIQUITIN"/>
    <property type="match status" value="1"/>
</dbReference>
<reference evidence="2" key="1">
    <citation type="journal article" date="2020" name="Stud. Mycol.">
        <title>101 Dothideomycetes genomes: a test case for predicting lifestyles and emergence of pathogens.</title>
        <authorList>
            <person name="Haridas S."/>
            <person name="Albert R."/>
            <person name="Binder M."/>
            <person name="Bloem J."/>
            <person name="Labutti K."/>
            <person name="Salamov A."/>
            <person name="Andreopoulos B."/>
            <person name="Baker S."/>
            <person name="Barry K."/>
            <person name="Bills G."/>
            <person name="Bluhm B."/>
            <person name="Cannon C."/>
            <person name="Castanera R."/>
            <person name="Culley D."/>
            <person name="Daum C."/>
            <person name="Ezra D."/>
            <person name="Gonzalez J."/>
            <person name="Henrissat B."/>
            <person name="Kuo A."/>
            <person name="Liang C."/>
            <person name="Lipzen A."/>
            <person name="Lutzoni F."/>
            <person name="Magnuson J."/>
            <person name="Mondo S."/>
            <person name="Nolan M."/>
            <person name="Ohm R."/>
            <person name="Pangilinan J."/>
            <person name="Park H.-J."/>
            <person name="Ramirez L."/>
            <person name="Alfaro M."/>
            <person name="Sun H."/>
            <person name="Tritt A."/>
            <person name="Yoshinaga Y."/>
            <person name="Zwiers L.-H."/>
            <person name="Turgeon B."/>
            <person name="Goodwin S."/>
            <person name="Spatafora J."/>
            <person name="Crous P."/>
            <person name="Grigoriev I."/>
        </authorList>
    </citation>
    <scope>NUCLEOTIDE SEQUENCE</scope>
    <source>
        <strain evidence="2">CBS 130266</strain>
    </source>
</reference>
<dbReference type="SMART" id="SM00213">
    <property type="entry name" value="UBQ"/>
    <property type="match status" value="2"/>
</dbReference>
<sequence length="530" mass="59549">MRCQFHQSLSRDENHTLLSLTVTAIIGLSLTSRISTLLPDFLVTELRESALRLLQEDLQEHRTKLHQLRNWLREENARSSEDVIVSQDISRTPEMVYLERWQGIVGMLVDCVGLIAMLECLLVPMTTIAKAGKEGGERGQIEGKWRGRWRIVVVVGGILHKQRGVLGRVLEILYCGSIPEALVLEAEILPELSNLQQHMEKLKKTHQWKLHYPPGSDNTDKPISLYPQFGSATPGTHNQKLDSKLFQADEMQTCWLHNLTSSSSKNGIVKIFVRLPQPGNMIIVYMDMLLDSVSSIKEAIEEHNGPLLPKQHLVYQLSAYHQILETDTRLSDTPLREGSFLYIRKNLRITIQLPQPGSTKVLYVDGGDMVEELKGEIEQECGIPVERQALWLKFAKLVDGKTLGAYGIGNDTLIVLTIVEEKLKKGEMQILVRGGDGGKTITISAQEHSLVQDCLKQIEQKLDISMAMHFLVFSGKRLHGHRSLASYGIGKGSTINVRERAFVGKESSADVDVKFRSDGEDDEVRRIIGV</sequence>
<dbReference type="InterPro" id="IPR050158">
    <property type="entry name" value="Ubiquitin_ubiquitin-like"/>
</dbReference>
<name>A0A9P4P403_9PEZI</name>
<dbReference type="EMBL" id="MU007011">
    <property type="protein sequence ID" value="KAF2436214.1"/>
    <property type="molecule type" value="Genomic_DNA"/>
</dbReference>
<dbReference type="AlphaFoldDB" id="A0A9P4P403"/>
<feature type="domain" description="Ubiquitin-like" evidence="1">
    <location>
        <begin position="347"/>
        <end position="418"/>
    </location>
</feature>
<gene>
    <name evidence="2" type="ORF">EJ08DRAFT_645215</name>
</gene>
<organism evidence="2 3">
    <name type="scientific">Tothia fuscella</name>
    <dbReference type="NCBI Taxonomy" id="1048955"/>
    <lineage>
        <taxon>Eukaryota</taxon>
        <taxon>Fungi</taxon>
        <taxon>Dikarya</taxon>
        <taxon>Ascomycota</taxon>
        <taxon>Pezizomycotina</taxon>
        <taxon>Dothideomycetes</taxon>
        <taxon>Pleosporomycetidae</taxon>
        <taxon>Venturiales</taxon>
        <taxon>Cylindrosympodiaceae</taxon>
        <taxon>Tothia</taxon>
    </lineage>
</organism>
<keyword evidence="3" id="KW-1185">Reference proteome</keyword>
<evidence type="ECO:0000259" key="1">
    <source>
        <dbReference type="PROSITE" id="PS50053"/>
    </source>
</evidence>
<dbReference type="InterPro" id="IPR000626">
    <property type="entry name" value="Ubiquitin-like_dom"/>
</dbReference>
<dbReference type="CDD" id="cd17039">
    <property type="entry name" value="Ubl_ubiquitin_like"/>
    <property type="match status" value="1"/>
</dbReference>
<evidence type="ECO:0000313" key="3">
    <source>
        <dbReference type="Proteomes" id="UP000800235"/>
    </source>
</evidence>
<accession>A0A9P4P403</accession>
<dbReference type="Gene3D" id="3.10.20.90">
    <property type="entry name" value="Phosphatidylinositol 3-kinase Catalytic Subunit, Chain A, domain 1"/>
    <property type="match status" value="2"/>
</dbReference>
<feature type="domain" description="Ubiquitin-like" evidence="1">
    <location>
        <begin position="428"/>
        <end position="504"/>
    </location>
</feature>
<evidence type="ECO:0000313" key="2">
    <source>
        <dbReference type="EMBL" id="KAF2436214.1"/>
    </source>
</evidence>
<dbReference type="SUPFAM" id="SSF54236">
    <property type="entry name" value="Ubiquitin-like"/>
    <property type="match status" value="3"/>
</dbReference>
<dbReference type="PROSITE" id="PS50053">
    <property type="entry name" value="UBIQUITIN_2"/>
    <property type="match status" value="2"/>
</dbReference>
<dbReference type="Proteomes" id="UP000800235">
    <property type="component" value="Unassembled WGS sequence"/>
</dbReference>
<proteinExistence type="predicted"/>
<comment type="caution">
    <text evidence="2">The sequence shown here is derived from an EMBL/GenBank/DDBJ whole genome shotgun (WGS) entry which is preliminary data.</text>
</comment>